<feature type="transmembrane region" description="Helical" evidence="1">
    <location>
        <begin position="66"/>
        <end position="83"/>
    </location>
</feature>
<organism evidence="2 3">
    <name type="scientific">Piscinibacter sakaiensis</name>
    <name type="common">Ideonella sakaiensis</name>
    <dbReference type="NCBI Taxonomy" id="1547922"/>
    <lineage>
        <taxon>Bacteria</taxon>
        <taxon>Pseudomonadati</taxon>
        <taxon>Pseudomonadota</taxon>
        <taxon>Betaproteobacteria</taxon>
        <taxon>Burkholderiales</taxon>
        <taxon>Sphaerotilaceae</taxon>
        <taxon>Piscinibacter</taxon>
    </lineage>
</organism>
<dbReference type="RefSeq" id="WP_157548889.1">
    <property type="nucleotide sequence ID" value="NZ_BBYR01000033.1"/>
</dbReference>
<dbReference type="Proteomes" id="UP000037660">
    <property type="component" value="Unassembled WGS sequence"/>
</dbReference>
<keyword evidence="1" id="KW-0812">Transmembrane</keyword>
<accession>A0A0K8P150</accession>
<protein>
    <submittedName>
        <fullName evidence="2">Conserved domain protein</fullName>
    </submittedName>
</protein>
<proteinExistence type="predicted"/>
<keyword evidence="1" id="KW-0472">Membrane</keyword>
<sequence>MPTRPALPFAPAPARLRAGATLRAAVRAVGASCAVVLLIGAAAVPADAQAHGRRGGGWHGPAYPGWGWGGVTLGIGLGALVLSRPWDPVIIERPTIVYAEPPMSAPQAVPPAPAPAPQPLPEPVIYPNLGQSATQTEADRQACNRWATTQPAAMADASVFHRATIACMEGRGYTVR</sequence>
<dbReference type="OrthoDB" id="196716at2"/>
<feature type="transmembrane region" description="Helical" evidence="1">
    <location>
        <begin position="24"/>
        <end position="46"/>
    </location>
</feature>
<evidence type="ECO:0000256" key="1">
    <source>
        <dbReference type="SAM" id="Phobius"/>
    </source>
</evidence>
<reference evidence="2 3" key="2">
    <citation type="journal article" date="2016" name="Science">
        <title>A bacterium that degrades and assimilates poly(ethylene terephthalate).</title>
        <authorList>
            <person name="Yoshida S."/>
            <person name="Hiraga K."/>
            <person name="Takehana T."/>
            <person name="Taniguchi I."/>
            <person name="Yamaji H."/>
            <person name="Maeda Y."/>
            <person name="Toyohara K."/>
            <person name="Miyamoto K."/>
            <person name="Kimura Y."/>
            <person name="Oda K."/>
        </authorList>
    </citation>
    <scope>NUCLEOTIDE SEQUENCE [LARGE SCALE GENOMIC DNA]</scope>
    <source>
        <strain evidence="3">NBRC 110686 / TISTR 2288 / 201-F6</strain>
    </source>
</reference>
<keyword evidence="3" id="KW-1185">Reference proteome</keyword>
<comment type="caution">
    <text evidence="2">The sequence shown here is derived from an EMBL/GenBank/DDBJ whole genome shotgun (WGS) entry which is preliminary data.</text>
</comment>
<evidence type="ECO:0000313" key="3">
    <source>
        <dbReference type="Proteomes" id="UP000037660"/>
    </source>
</evidence>
<dbReference type="STRING" id="1547922.ISF6_2104"/>
<reference evidence="3" key="1">
    <citation type="submission" date="2015-07" db="EMBL/GenBank/DDBJ databases">
        <title>Discovery of a poly(ethylene terephthalate assimilation.</title>
        <authorList>
            <person name="Yoshida S."/>
            <person name="Hiraga K."/>
            <person name="Takehana T."/>
            <person name="Taniguchi I."/>
            <person name="Yamaji H."/>
            <person name="Maeda Y."/>
            <person name="Toyohara K."/>
            <person name="Miyamoto K."/>
            <person name="Kimura Y."/>
            <person name="Oda K."/>
        </authorList>
    </citation>
    <scope>NUCLEOTIDE SEQUENCE [LARGE SCALE GENOMIC DNA]</scope>
    <source>
        <strain evidence="3">NBRC 110686 / TISTR 2288 / 201-F6</strain>
    </source>
</reference>
<keyword evidence="1" id="KW-1133">Transmembrane helix</keyword>
<gene>
    <name evidence="2" type="ORF">ISF6_2104</name>
</gene>
<name>A0A0K8P150_PISS1</name>
<dbReference type="EMBL" id="BBYR01000033">
    <property type="protein sequence ID" value="GAP36264.1"/>
    <property type="molecule type" value="Genomic_DNA"/>
</dbReference>
<dbReference type="AlphaFoldDB" id="A0A0K8P150"/>
<evidence type="ECO:0000313" key="2">
    <source>
        <dbReference type="EMBL" id="GAP36264.1"/>
    </source>
</evidence>